<dbReference type="Proteomes" id="UP000008144">
    <property type="component" value="Chromosome 5"/>
</dbReference>
<evidence type="ECO:0000313" key="1">
    <source>
        <dbReference type="Ensembl" id="ENSCINP00000035392.1"/>
    </source>
</evidence>
<reference evidence="1" key="3">
    <citation type="submission" date="2025-08" db="UniProtKB">
        <authorList>
            <consortium name="Ensembl"/>
        </authorList>
    </citation>
    <scope>IDENTIFICATION</scope>
</reference>
<dbReference type="InParanoid" id="H2Y0F8"/>
<dbReference type="Ensembl" id="ENSCINT00000033784.1">
    <property type="protein sequence ID" value="ENSCINP00000035392.1"/>
    <property type="gene ID" value="ENSCING00000024179.1"/>
</dbReference>
<dbReference type="EMBL" id="EAAA01002173">
    <property type="status" value="NOT_ANNOTATED_CDS"/>
    <property type="molecule type" value="Genomic_DNA"/>
</dbReference>
<reference evidence="1" key="4">
    <citation type="submission" date="2025-09" db="UniProtKB">
        <authorList>
            <consortium name="Ensembl"/>
        </authorList>
    </citation>
    <scope>IDENTIFICATION</scope>
</reference>
<sequence>MLLKFISCLLTDEASCLKNTLDSAELRLNKIRTDTSAPGIGNHYSLPNVAIFPILRETTSLKVERSTRETPAPLKLMRGSPEYLYGIYLGEDSPFFSCVSKPAKQRKLRLPKAVQSV</sequence>
<organism evidence="1 2">
    <name type="scientific">Ciona intestinalis</name>
    <name type="common">Transparent sea squirt</name>
    <name type="synonym">Ascidia intestinalis</name>
    <dbReference type="NCBI Taxonomy" id="7719"/>
    <lineage>
        <taxon>Eukaryota</taxon>
        <taxon>Metazoa</taxon>
        <taxon>Chordata</taxon>
        <taxon>Tunicata</taxon>
        <taxon>Ascidiacea</taxon>
        <taxon>Phlebobranchia</taxon>
        <taxon>Cionidae</taxon>
        <taxon>Ciona</taxon>
    </lineage>
</organism>
<reference evidence="2" key="1">
    <citation type="journal article" date="2002" name="Science">
        <title>The draft genome of Ciona intestinalis: insights into chordate and vertebrate origins.</title>
        <authorList>
            <person name="Dehal P."/>
            <person name="Satou Y."/>
            <person name="Campbell R.K."/>
            <person name="Chapman J."/>
            <person name="Degnan B."/>
            <person name="De Tomaso A."/>
            <person name="Davidson B."/>
            <person name="Di Gregorio A."/>
            <person name="Gelpke M."/>
            <person name="Goodstein D.M."/>
            <person name="Harafuji N."/>
            <person name="Hastings K.E."/>
            <person name="Ho I."/>
            <person name="Hotta K."/>
            <person name="Huang W."/>
            <person name="Kawashima T."/>
            <person name="Lemaire P."/>
            <person name="Martinez D."/>
            <person name="Meinertzhagen I.A."/>
            <person name="Necula S."/>
            <person name="Nonaka M."/>
            <person name="Putnam N."/>
            <person name="Rash S."/>
            <person name="Saiga H."/>
            <person name="Satake M."/>
            <person name="Terry A."/>
            <person name="Yamada L."/>
            <person name="Wang H.G."/>
            <person name="Awazu S."/>
            <person name="Azumi K."/>
            <person name="Boore J."/>
            <person name="Branno M."/>
            <person name="Chin-Bow S."/>
            <person name="DeSantis R."/>
            <person name="Doyle S."/>
            <person name="Francino P."/>
            <person name="Keys D.N."/>
            <person name="Haga S."/>
            <person name="Hayashi H."/>
            <person name="Hino K."/>
            <person name="Imai K.S."/>
            <person name="Inaba K."/>
            <person name="Kano S."/>
            <person name="Kobayashi K."/>
            <person name="Kobayashi M."/>
            <person name="Lee B.I."/>
            <person name="Makabe K.W."/>
            <person name="Manohar C."/>
            <person name="Matassi G."/>
            <person name="Medina M."/>
            <person name="Mochizuki Y."/>
            <person name="Mount S."/>
            <person name="Morishita T."/>
            <person name="Miura S."/>
            <person name="Nakayama A."/>
            <person name="Nishizaka S."/>
            <person name="Nomoto H."/>
            <person name="Ohta F."/>
            <person name="Oishi K."/>
            <person name="Rigoutsos I."/>
            <person name="Sano M."/>
            <person name="Sasaki A."/>
            <person name="Sasakura Y."/>
            <person name="Shoguchi E."/>
            <person name="Shin-i T."/>
            <person name="Spagnuolo A."/>
            <person name="Stainier D."/>
            <person name="Suzuki M.M."/>
            <person name="Tassy O."/>
            <person name="Takatori N."/>
            <person name="Tokuoka M."/>
            <person name="Yagi K."/>
            <person name="Yoshizaki F."/>
            <person name="Wada S."/>
            <person name="Zhang C."/>
            <person name="Hyatt P.D."/>
            <person name="Larimer F."/>
            <person name="Detter C."/>
            <person name="Doggett N."/>
            <person name="Glavina T."/>
            <person name="Hawkins T."/>
            <person name="Richardson P."/>
            <person name="Lucas S."/>
            <person name="Kohara Y."/>
            <person name="Levine M."/>
            <person name="Satoh N."/>
            <person name="Rokhsar D.S."/>
        </authorList>
    </citation>
    <scope>NUCLEOTIDE SEQUENCE [LARGE SCALE GENOMIC DNA]</scope>
</reference>
<evidence type="ECO:0000313" key="2">
    <source>
        <dbReference type="Proteomes" id="UP000008144"/>
    </source>
</evidence>
<dbReference type="HOGENOM" id="CLU_2084006_0_0_1"/>
<name>H2Y0F8_CIOIN</name>
<dbReference type="AlphaFoldDB" id="H2Y0F8"/>
<proteinExistence type="predicted"/>
<reference evidence="1" key="2">
    <citation type="journal article" date="2008" name="Genome Biol.">
        <title>Improved genome assembly and evidence-based global gene model set for the chordate Ciona intestinalis: new insight into intron and operon populations.</title>
        <authorList>
            <person name="Satou Y."/>
            <person name="Mineta K."/>
            <person name="Ogasawara M."/>
            <person name="Sasakura Y."/>
            <person name="Shoguchi E."/>
            <person name="Ueno K."/>
            <person name="Yamada L."/>
            <person name="Matsumoto J."/>
            <person name="Wasserscheid J."/>
            <person name="Dewar K."/>
            <person name="Wiley G.B."/>
            <person name="Macmil S.L."/>
            <person name="Roe B.A."/>
            <person name="Zeller R.W."/>
            <person name="Hastings K.E."/>
            <person name="Lemaire P."/>
            <person name="Lindquist E."/>
            <person name="Endo T."/>
            <person name="Hotta K."/>
            <person name="Inaba K."/>
        </authorList>
    </citation>
    <scope>NUCLEOTIDE SEQUENCE [LARGE SCALE GENOMIC DNA]</scope>
    <source>
        <strain evidence="1">wild type</strain>
    </source>
</reference>
<protein>
    <submittedName>
        <fullName evidence="1">Uncharacterized protein</fullName>
    </submittedName>
</protein>
<accession>H2Y0F8</accession>
<keyword evidence="2" id="KW-1185">Reference proteome</keyword>